<keyword evidence="10 13" id="KW-0408">Iron</keyword>
<organism evidence="16 17">
    <name type="scientific">Trichomalopsis sarcophagae</name>
    <dbReference type="NCBI Taxonomy" id="543379"/>
    <lineage>
        <taxon>Eukaryota</taxon>
        <taxon>Metazoa</taxon>
        <taxon>Ecdysozoa</taxon>
        <taxon>Arthropoda</taxon>
        <taxon>Hexapoda</taxon>
        <taxon>Insecta</taxon>
        <taxon>Pterygota</taxon>
        <taxon>Neoptera</taxon>
        <taxon>Endopterygota</taxon>
        <taxon>Hymenoptera</taxon>
        <taxon>Apocrita</taxon>
        <taxon>Proctotrupomorpha</taxon>
        <taxon>Chalcidoidea</taxon>
        <taxon>Pteromalidae</taxon>
        <taxon>Pteromalinae</taxon>
        <taxon>Trichomalopsis</taxon>
    </lineage>
</organism>
<evidence type="ECO:0000256" key="6">
    <source>
        <dbReference type="ARBA" id="ARBA00022723"/>
    </source>
</evidence>
<evidence type="ECO:0000313" key="17">
    <source>
        <dbReference type="Proteomes" id="UP000215335"/>
    </source>
</evidence>
<evidence type="ECO:0000256" key="9">
    <source>
        <dbReference type="ARBA" id="ARBA00023002"/>
    </source>
</evidence>
<evidence type="ECO:0000256" key="3">
    <source>
        <dbReference type="ARBA" id="ARBA00004406"/>
    </source>
</evidence>
<dbReference type="EMBL" id="NNAY01001177">
    <property type="protein sequence ID" value="OXU24852.1"/>
    <property type="molecule type" value="Genomic_DNA"/>
</dbReference>
<evidence type="ECO:0000256" key="2">
    <source>
        <dbReference type="ARBA" id="ARBA00004174"/>
    </source>
</evidence>
<comment type="similarity">
    <text evidence="4 14">Belongs to the cytochrome P450 family.</text>
</comment>
<keyword evidence="17" id="KW-1185">Reference proteome</keyword>
<evidence type="ECO:0000256" key="7">
    <source>
        <dbReference type="ARBA" id="ARBA00022824"/>
    </source>
</evidence>
<dbReference type="OrthoDB" id="2789670at2759"/>
<keyword evidence="9 14" id="KW-0560">Oxidoreductase</keyword>
<dbReference type="GO" id="GO:0020037">
    <property type="term" value="F:heme binding"/>
    <property type="evidence" value="ECO:0007669"/>
    <property type="project" value="InterPro"/>
</dbReference>
<evidence type="ECO:0000256" key="13">
    <source>
        <dbReference type="PIRSR" id="PIRSR602401-1"/>
    </source>
</evidence>
<feature type="transmembrane region" description="Helical" evidence="15">
    <location>
        <begin position="17"/>
        <end position="35"/>
    </location>
</feature>
<evidence type="ECO:0000256" key="11">
    <source>
        <dbReference type="ARBA" id="ARBA00023033"/>
    </source>
</evidence>
<dbReference type="InterPro" id="IPR050476">
    <property type="entry name" value="Insect_CytP450_Detox"/>
</dbReference>
<dbReference type="GO" id="GO:0005789">
    <property type="term" value="C:endoplasmic reticulum membrane"/>
    <property type="evidence" value="ECO:0007669"/>
    <property type="project" value="UniProtKB-SubCell"/>
</dbReference>
<accession>A0A232F2N8</accession>
<evidence type="ECO:0000256" key="1">
    <source>
        <dbReference type="ARBA" id="ARBA00001971"/>
    </source>
</evidence>
<dbReference type="PRINTS" id="PR00385">
    <property type="entry name" value="P450"/>
</dbReference>
<dbReference type="InterPro" id="IPR002401">
    <property type="entry name" value="Cyt_P450_E_grp-I"/>
</dbReference>
<evidence type="ECO:0008006" key="18">
    <source>
        <dbReference type="Google" id="ProtNLM"/>
    </source>
</evidence>
<dbReference type="Proteomes" id="UP000215335">
    <property type="component" value="Unassembled WGS sequence"/>
</dbReference>
<dbReference type="AlphaFoldDB" id="A0A232F2N8"/>
<feature type="transmembrane region" description="Helical" evidence="15">
    <location>
        <begin position="223"/>
        <end position="244"/>
    </location>
</feature>
<keyword evidence="5 13" id="KW-0349">Heme</keyword>
<dbReference type="InterPro" id="IPR036396">
    <property type="entry name" value="Cyt_P450_sf"/>
</dbReference>
<feature type="binding site" description="axial binding residue" evidence="13">
    <location>
        <position position="465"/>
    </location>
    <ligand>
        <name>heme</name>
        <dbReference type="ChEBI" id="CHEBI:30413"/>
    </ligand>
    <ligandPart>
        <name>Fe</name>
        <dbReference type="ChEBI" id="CHEBI:18248"/>
    </ligandPart>
</feature>
<dbReference type="PANTHER" id="PTHR24292:SF100">
    <property type="entry name" value="CYTOCHROME P450 6A16, ISOFORM B-RELATED"/>
    <property type="match status" value="1"/>
</dbReference>
<dbReference type="SUPFAM" id="SSF48264">
    <property type="entry name" value="Cytochrome P450"/>
    <property type="match status" value="1"/>
</dbReference>
<dbReference type="GO" id="GO:0005506">
    <property type="term" value="F:iron ion binding"/>
    <property type="evidence" value="ECO:0007669"/>
    <property type="project" value="InterPro"/>
</dbReference>
<gene>
    <name evidence="16" type="ORF">TSAR_008647</name>
</gene>
<evidence type="ECO:0000256" key="14">
    <source>
        <dbReference type="RuleBase" id="RU000461"/>
    </source>
</evidence>
<keyword evidence="8" id="KW-0492">Microsome</keyword>
<dbReference type="InterPro" id="IPR001128">
    <property type="entry name" value="Cyt_P450"/>
</dbReference>
<dbReference type="Pfam" id="PF00067">
    <property type="entry name" value="p450"/>
    <property type="match status" value="1"/>
</dbReference>
<evidence type="ECO:0000256" key="4">
    <source>
        <dbReference type="ARBA" id="ARBA00010617"/>
    </source>
</evidence>
<dbReference type="InterPro" id="IPR017972">
    <property type="entry name" value="Cyt_P450_CS"/>
</dbReference>
<dbReference type="CDD" id="cd11056">
    <property type="entry name" value="CYP6-like"/>
    <property type="match status" value="1"/>
</dbReference>
<evidence type="ECO:0000256" key="8">
    <source>
        <dbReference type="ARBA" id="ARBA00022848"/>
    </source>
</evidence>
<evidence type="ECO:0000256" key="5">
    <source>
        <dbReference type="ARBA" id="ARBA00022617"/>
    </source>
</evidence>
<evidence type="ECO:0000256" key="12">
    <source>
        <dbReference type="ARBA" id="ARBA00023136"/>
    </source>
</evidence>
<sequence length="523" mass="60525">CPVIHRSNMLEFTYSQHFWITAVFAVVYAYLKYYLYNYWNRYKVPNETPSIPLGNVSLDFLRGKIHYGGFIDSIYKKFKHYRFCGIYVFHKPILCINDPELIKLILVKDFDLFPDRGWFYDGKIDPMSSHLFLLPGEKWKRLRVKFAPIFTSGKLRQMYPFLVEISRHMIKTCDAELKTTDTVDVNDILARFTTDVISSIVYGLDSKSLDDPKSEFRTKGVKALSFGSFNLLVALFAPEMMSWATVPLYQENVSEFFLNIFKEAVNYRRKEKIQKKDFLDLIMQLIDSGKVEDENQILQTNGKNSEHFDKLTIEEAAANAFVFFLGGYETSSSTTSFCLYELAQNPEVQEKLQAEIDEVVRSPTGLTYESIAEMEYLDMVLSETLRKYPSGATLNRIAKEDYPLPNTDFVIKKGMRIIIPLSGIQNNPEYYPDPEKFDPLRFSKEKVAARNKYVNIPFGDGGRICIGKRFAVMQVKIALTAMLHNYQFSISQKTQVPPKYETRNFTQIARNGVQLRVGRRSFS</sequence>
<reference evidence="16 17" key="1">
    <citation type="journal article" date="2017" name="Curr. Biol.">
        <title>The Evolution of Venom by Co-option of Single-Copy Genes.</title>
        <authorList>
            <person name="Martinson E.O."/>
            <person name="Mrinalini"/>
            <person name="Kelkar Y.D."/>
            <person name="Chang C.H."/>
            <person name="Werren J.H."/>
        </authorList>
    </citation>
    <scope>NUCLEOTIDE SEQUENCE [LARGE SCALE GENOMIC DNA]</scope>
    <source>
        <strain evidence="16 17">Alberta</strain>
        <tissue evidence="16">Whole body</tissue>
    </source>
</reference>
<keyword evidence="15" id="KW-0812">Transmembrane</keyword>
<keyword evidence="7" id="KW-0256">Endoplasmic reticulum</keyword>
<keyword evidence="15" id="KW-1133">Transmembrane helix</keyword>
<evidence type="ECO:0000313" key="16">
    <source>
        <dbReference type="EMBL" id="OXU24852.1"/>
    </source>
</evidence>
<keyword evidence="11 14" id="KW-0503">Monooxygenase</keyword>
<comment type="caution">
    <text evidence="16">The sequence shown here is derived from an EMBL/GenBank/DDBJ whole genome shotgun (WGS) entry which is preliminary data.</text>
</comment>
<dbReference type="GO" id="GO:0004497">
    <property type="term" value="F:monooxygenase activity"/>
    <property type="evidence" value="ECO:0007669"/>
    <property type="project" value="UniProtKB-KW"/>
</dbReference>
<feature type="non-terminal residue" evidence="16">
    <location>
        <position position="1"/>
    </location>
</feature>
<dbReference type="GO" id="GO:0016705">
    <property type="term" value="F:oxidoreductase activity, acting on paired donors, with incorporation or reduction of molecular oxygen"/>
    <property type="evidence" value="ECO:0007669"/>
    <property type="project" value="InterPro"/>
</dbReference>
<evidence type="ECO:0000256" key="10">
    <source>
        <dbReference type="ARBA" id="ARBA00023004"/>
    </source>
</evidence>
<dbReference type="STRING" id="543379.A0A232F2N8"/>
<dbReference type="FunFam" id="1.10.630.10:FF:000042">
    <property type="entry name" value="Cytochrome P450"/>
    <property type="match status" value="1"/>
</dbReference>
<evidence type="ECO:0000256" key="15">
    <source>
        <dbReference type="SAM" id="Phobius"/>
    </source>
</evidence>
<dbReference type="Gene3D" id="1.10.630.10">
    <property type="entry name" value="Cytochrome P450"/>
    <property type="match status" value="1"/>
</dbReference>
<dbReference type="PANTHER" id="PTHR24292">
    <property type="entry name" value="CYTOCHROME P450"/>
    <property type="match status" value="1"/>
</dbReference>
<comment type="subcellular location">
    <subcellularLocation>
        <location evidence="3">Endoplasmic reticulum membrane</location>
        <topology evidence="3">Peripheral membrane protein</topology>
    </subcellularLocation>
    <subcellularLocation>
        <location evidence="2">Microsome membrane</location>
        <topology evidence="2">Peripheral membrane protein</topology>
    </subcellularLocation>
</comment>
<keyword evidence="6 13" id="KW-0479">Metal-binding</keyword>
<name>A0A232F2N8_9HYME</name>
<proteinExistence type="inferred from homology"/>
<comment type="cofactor">
    <cofactor evidence="1 13">
        <name>heme</name>
        <dbReference type="ChEBI" id="CHEBI:30413"/>
    </cofactor>
</comment>
<keyword evidence="12 15" id="KW-0472">Membrane</keyword>
<protein>
    <recommendedName>
        <fullName evidence="18">Cytochrome P450</fullName>
    </recommendedName>
</protein>
<dbReference type="PROSITE" id="PS00086">
    <property type="entry name" value="CYTOCHROME_P450"/>
    <property type="match status" value="1"/>
</dbReference>
<dbReference type="PRINTS" id="PR00463">
    <property type="entry name" value="EP450I"/>
</dbReference>